<sequence length="1198" mass="129029">MCRRTPVPDEPAPATHPCPPHWRLRIQHAAVTLSAGTRTVTEGPGADVSFSLAETVQALHRAYEAVGQGTRRRRTGVPTPVLMRRLGGLLAEAVGAQAIRALTTASRSEAAEKHGLPLVIEAERGQLDRLPWEALTLPGQSAPLALHPTIRPYRSFGDSHAPAPVDGPDRSLRLIVLLAGPRKAPGRREPLLDLDAETARLAAAVSRVPGRAELRVLSSGSLTALSAALAEKPADVVHIVCHARPGELLLEDEAGDRDPVTADALWRAVRGAHGVPAVVLAGCSTASSVSRSAVPEPAHHGRFLPGLAQSLTESGVPAIVAMSAPVRDTYAGALMADMYAGLAAGRPWWEALHDARTEQERLRRVGNDWLPEWHVPLLFAGSRSQAVKPDCGDATTGAASPEVPLALPLGSFVGRRVQLRLALNALADDGTGLIVHGVGGVGKTAFVGELLRLRASFSPPLLLKGPVGPDEILRSAADALAGETDDPRMLELVDAELPWSKRLAVLASLTAATDAHAGAGDEARSTADGPTRPLTIVLDDFEVNLTRDLAGRTHFTDPELLDFLTAWTTLLTNSTLVIVSRHPLPAVAGPASRRFRQLPLPPLTPDETDLMRLRLPLSRKLPWTKWREIRQVVGGHPRTYAYLEALLGTGRPTDDLVARVGRLGGGLDAARARVRGQVRPAVQEALSLTAADTLLNDLLSTLDPTNRALLHVAAVHRAPVPASAFTGPEGAEGTRERLDELTASGLLAEDGRDLAGAPLWSVHRWTAAELDRLSPKAAHHAHRRAAAYTEEIFSDTGLPEPVRVDAAFESLHHLGAVRLHQEAGALGRRLCRVLHAMGRWTTERALCQRMLEWSEPGTESEAIVHRQLGLIARDRGDMKEAREHLERALAVGTAANDRQSIAYAEHQLGSIEHEQGDHRIAGARYSRAHTALRELGLERDAAAALYQLSMLNADDGRLVEARAGFEEAQEVFTRFEDLGAVSSCHRSLAYLAEDDGDMDTAMAHCRSALGLCESTGDVAQAEELRNQIGTLYVLTENYEAAHAEFDAALRSAIARDAPEEMARSHQHLGVCAERMGALDIAEEHTRTALELNRDLERVVGQAQCLKNLAGLARLRGRPADGLSCARRALVLLGRTDETTGRPDTYLTVGDCLRDLGRLTEARRFYTLGLRDARNTRTVERARAALAEMDANSKRKAEG</sequence>
<dbReference type="InterPro" id="IPR019734">
    <property type="entry name" value="TPR_rpt"/>
</dbReference>
<evidence type="ECO:0000313" key="3">
    <source>
        <dbReference type="Proteomes" id="UP000253868"/>
    </source>
</evidence>
<protein>
    <submittedName>
        <fullName evidence="2">CHAT domain-containing protein</fullName>
    </submittedName>
</protein>
<dbReference type="Proteomes" id="UP000253868">
    <property type="component" value="Chromosome"/>
</dbReference>
<organism evidence="2 3">
    <name type="scientific">Streptomyces paludis</name>
    <dbReference type="NCBI Taxonomy" id="2282738"/>
    <lineage>
        <taxon>Bacteria</taxon>
        <taxon>Bacillati</taxon>
        <taxon>Actinomycetota</taxon>
        <taxon>Actinomycetes</taxon>
        <taxon>Kitasatosporales</taxon>
        <taxon>Streptomycetaceae</taxon>
        <taxon>Streptomyces</taxon>
    </lineage>
</organism>
<dbReference type="KEGG" id="spad:DVK44_19005"/>
<dbReference type="RefSeq" id="WP_114660723.1">
    <property type="nucleotide sequence ID" value="NZ_CP031194.1"/>
</dbReference>
<evidence type="ECO:0000313" key="2">
    <source>
        <dbReference type="EMBL" id="AXG79393.1"/>
    </source>
</evidence>
<keyword evidence="3" id="KW-1185">Reference proteome</keyword>
<gene>
    <name evidence="2" type="ORF">DVK44_19005</name>
</gene>
<dbReference type="SUPFAM" id="SSF48452">
    <property type="entry name" value="TPR-like"/>
    <property type="match status" value="2"/>
</dbReference>
<dbReference type="Pfam" id="PF12770">
    <property type="entry name" value="CHAT"/>
    <property type="match status" value="1"/>
</dbReference>
<proteinExistence type="predicted"/>
<dbReference type="EMBL" id="CP031194">
    <property type="protein sequence ID" value="AXG79393.1"/>
    <property type="molecule type" value="Genomic_DNA"/>
</dbReference>
<dbReference type="AlphaFoldDB" id="A0A345HRR9"/>
<dbReference type="SUPFAM" id="SSF52540">
    <property type="entry name" value="P-loop containing nucleoside triphosphate hydrolases"/>
    <property type="match status" value="1"/>
</dbReference>
<name>A0A345HRR9_9ACTN</name>
<dbReference type="PANTHER" id="PTHR10098">
    <property type="entry name" value="RAPSYN-RELATED"/>
    <property type="match status" value="1"/>
</dbReference>
<dbReference type="OrthoDB" id="4302715at2"/>
<feature type="domain" description="CHAT" evidence="1">
    <location>
        <begin position="87"/>
        <end position="358"/>
    </location>
</feature>
<dbReference type="InterPro" id="IPR027417">
    <property type="entry name" value="P-loop_NTPase"/>
</dbReference>
<dbReference type="PANTHER" id="PTHR10098:SF108">
    <property type="entry name" value="TETRATRICOPEPTIDE REPEAT PROTEIN 28"/>
    <property type="match status" value="1"/>
</dbReference>
<dbReference type="InterPro" id="IPR011990">
    <property type="entry name" value="TPR-like_helical_dom_sf"/>
</dbReference>
<accession>A0A345HRR9</accession>
<dbReference type="InterPro" id="IPR024983">
    <property type="entry name" value="CHAT_dom"/>
</dbReference>
<dbReference type="SMART" id="SM00028">
    <property type="entry name" value="TPR"/>
    <property type="match status" value="6"/>
</dbReference>
<dbReference type="Pfam" id="PF13424">
    <property type="entry name" value="TPR_12"/>
    <property type="match status" value="1"/>
</dbReference>
<dbReference type="Gene3D" id="1.25.40.10">
    <property type="entry name" value="Tetratricopeptide repeat domain"/>
    <property type="match status" value="2"/>
</dbReference>
<evidence type="ECO:0000259" key="1">
    <source>
        <dbReference type="Pfam" id="PF12770"/>
    </source>
</evidence>
<reference evidence="3" key="1">
    <citation type="submission" date="2018-07" db="EMBL/GenBank/DDBJ databases">
        <authorList>
            <person name="Zhao J."/>
        </authorList>
    </citation>
    <scope>NUCLEOTIDE SEQUENCE [LARGE SCALE GENOMIC DNA]</scope>
    <source>
        <strain evidence="3">GSSD-12</strain>
    </source>
</reference>